<protein>
    <submittedName>
        <fullName evidence="2">Uncharacterized protein</fullName>
    </submittedName>
</protein>
<dbReference type="AlphaFoldDB" id="A0A6H2A5A9"/>
<gene>
    <name evidence="2" type="ORF">TM448A05779_0002</name>
    <name evidence="3" type="ORF">TM448B04813_0006</name>
</gene>
<accession>A0A6H2A5A9</accession>
<evidence type="ECO:0000313" key="2">
    <source>
        <dbReference type="EMBL" id="QJA54777.1"/>
    </source>
</evidence>
<organism evidence="2">
    <name type="scientific">viral metagenome</name>
    <dbReference type="NCBI Taxonomy" id="1070528"/>
    <lineage>
        <taxon>unclassified sequences</taxon>
        <taxon>metagenomes</taxon>
        <taxon>organismal metagenomes</taxon>
    </lineage>
</organism>
<sequence length="175" mass="19535">MGEFLTNVTIRKVYPGKTGESEYGPWQVWNFYLEGHEKLKLSYFSGEEKPIPVEGAALKLIEYDIVTKGGYTNNNVKQFVLAVAKEKSDSPPGDYEPPGDPLPEMKHNGKIDAPKPSPKPTIDSSITMYISYSKDIAVALIETGHWVINENTVFRDIAEHVVTVGLEMYQKVNNG</sequence>
<evidence type="ECO:0000313" key="3">
    <source>
        <dbReference type="EMBL" id="QJI03619.1"/>
    </source>
</evidence>
<reference evidence="2" key="1">
    <citation type="submission" date="2020-03" db="EMBL/GenBank/DDBJ databases">
        <title>The deep terrestrial virosphere.</title>
        <authorList>
            <person name="Holmfeldt K."/>
            <person name="Nilsson E."/>
            <person name="Simone D."/>
            <person name="Lopez-Fernandez M."/>
            <person name="Wu X."/>
            <person name="de Brujin I."/>
            <person name="Lundin D."/>
            <person name="Andersson A."/>
            <person name="Bertilsson S."/>
            <person name="Dopson M."/>
        </authorList>
    </citation>
    <scope>NUCLEOTIDE SEQUENCE</scope>
    <source>
        <strain evidence="2">TM448A05779</strain>
        <strain evidence="3">TM448B04813</strain>
    </source>
</reference>
<name>A0A6H2A5A9_9ZZZZ</name>
<feature type="region of interest" description="Disordered" evidence="1">
    <location>
        <begin position="86"/>
        <end position="120"/>
    </location>
</feature>
<proteinExistence type="predicted"/>
<dbReference type="EMBL" id="MT144537">
    <property type="protein sequence ID" value="QJA54777.1"/>
    <property type="molecule type" value="Genomic_DNA"/>
</dbReference>
<feature type="compositionally biased region" description="Basic and acidic residues" evidence="1">
    <location>
        <begin position="103"/>
        <end position="113"/>
    </location>
</feature>
<dbReference type="EMBL" id="MT145104">
    <property type="protein sequence ID" value="QJI03619.1"/>
    <property type="molecule type" value="Genomic_DNA"/>
</dbReference>
<evidence type="ECO:0000256" key="1">
    <source>
        <dbReference type="SAM" id="MobiDB-lite"/>
    </source>
</evidence>